<feature type="region of interest" description="Disordered" evidence="1">
    <location>
        <begin position="712"/>
        <end position="755"/>
    </location>
</feature>
<dbReference type="KEGG" id="dhe:111592564"/>
<feature type="compositionally biased region" description="Low complexity" evidence="1">
    <location>
        <begin position="1120"/>
        <end position="1135"/>
    </location>
</feature>
<organism evidence="3 4">
    <name type="scientific">Drosophila hydei</name>
    <name type="common">Fruit fly</name>
    <dbReference type="NCBI Taxonomy" id="7224"/>
    <lineage>
        <taxon>Eukaryota</taxon>
        <taxon>Metazoa</taxon>
        <taxon>Ecdysozoa</taxon>
        <taxon>Arthropoda</taxon>
        <taxon>Hexapoda</taxon>
        <taxon>Insecta</taxon>
        <taxon>Pterygota</taxon>
        <taxon>Neoptera</taxon>
        <taxon>Endopterygota</taxon>
        <taxon>Diptera</taxon>
        <taxon>Brachycera</taxon>
        <taxon>Muscomorpha</taxon>
        <taxon>Ephydroidea</taxon>
        <taxon>Drosophilidae</taxon>
        <taxon>Drosophila</taxon>
    </lineage>
</organism>
<keyword evidence="3" id="KW-1185">Reference proteome</keyword>
<feature type="compositionally biased region" description="Polar residues" evidence="1">
    <location>
        <begin position="433"/>
        <end position="447"/>
    </location>
</feature>
<feature type="domain" description="BTB" evidence="2">
    <location>
        <begin position="40"/>
        <end position="158"/>
    </location>
</feature>
<dbReference type="CDD" id="cd18507">
    <property type="entry name" value="BACK_GPRS_like"/>
    <property type="match status" value="1"/>
</dbReference>
<dbReference type="InterPro" id="IPR011333">
    <property type="entry name" value="SKP1/BTB/POZ_sf"/>
</dbReference>
<feature type="compositionally biased region" description="Low complexity" evidence="1">
    <location>
        <begin position="719"/>
        <end position="737"/>
    </location>
</feature>
<dbReference type="SUPFAM" id="SSF54695">
    <property type="entry name" value="POZ domain"/>
    <property type="match status" value="1"/>
</dbReference>
<feature type="region of interest" description="Disordered" evidence="1">
    <location>
        <begin position="1108"/>
        <end position="1152"/>
    </location>
</feature>
<name>A0A6J1L2K8_DROHY</name>
<evidence type="ECO:0000313" key="3">
    <source>
        <dbReference type="Proteomes" id="UP000504633"/>
    </source>
</evidence>
<evidence type="ECO:0000313" key="4">
    <source>
        <dbReference type="RefSeq" id="XP_023160641.1"/>
    </source>
</evidence>
<feature type="region of interest" description="Disordered" evidence="1">
    <location>
        <begin position="1054"/>
        <end position="1094"/>
    </location>
</feature>
<dbReference type="CDD" id="cd18294">
    <property type="entry name" value="BTB_POZ_BTBD19"/>
    <property type="match status" value="1"/>
</dbReference>
<feature type="compositionally biased region" description="Basic and acidic residues" evidence="1">
    <location>
        <begin position="588"/>
        <end position="608"/>
    </location>
</feature>
<feature type="compositionally biased region" description="Polar residues" evidence="1">
    <location>
        <begin position="372"/>
        <end position="384"/>
    </location>
</feature>
<dbReference type="InterPro" id="IPR011705">
    <property type="entry name" value="BACK"/>
</dbReference>
<dbReference type="PROSITE" id="PS50097">
    <property type="entry name" value="BTB"/>
    <property type="match status" value="1"/>
</dbReference>
<feature type="region of interest" description="Disordered" evidence="1">
    <location>
        <begin position="832"/>
        <end position="858"/>
    </location>
</feature>
<dbReference type="Gene3D" id="1.25.40.420">
    <property type="match status" value="1"/>
</dbReference>
<feature type="region of interest" description="Disordered" evidence="1">
    <location>
        <begin position="973"/>
        <end position="1001"/>
    </location>
</feature>
<evidence type="ECO:0000256" key="1">
    <source>
        <dbReference type="SAM" id="MobiDB-lite"/>
    </source>
</evidence>
<feature type="compositionally biased region" description="Polar residues" evidence="1">
    <location>
        <begin position="470"/>
        <end position="501"/>
    </location>
</feature>
<dbReference type="InterPro" id="IPR051481">
    <property type="entry name" value="BTB-POZ/Galectin-3-binding"/>
</dbReference>
<dbReference type="InterPro" id="IPR000210">
    <property type="entry name" value="BTB/POZ_dom"/>
</dbReference>
<dbReference type="SMART" id="SM00875">
    <property type="entry name" value="BACK"/>
    <property type="match status" value="1"/>
</dbReference>
<accession>A0A6J1L2K8</accession>
<dbReference type="RefSeq" id="XP_023160641.1">
    <property type="nucleotide sequence ID" value="XM_023304873.2"/>
</dbReference>
<proteinExistence type="predicted"/>
<feature type="compositionally biased region" description="Polar residues" evidence="1">
    <location>
        <begin position="403"/>
        <end position="426"/>
    </location>
</feature>
<dbReference type="Proteomes" id="UP000504633">
    <property type="component" value="Unplaced"/>
</dbReference>
<sequence>MPEALILPGMADAEPDLSTFENKTGLAEDMKFLASMPELCDVTFLVGDTREPVCAVKAVLASRSRVFAKMLYAAPSPQRKRETTTKENKLRLFLKRSSEPLLNLQNAAQQRTGFTQQLAPIPEPSGQQHQTLIIEEFEPDVFRQLIEYIHTGCVTLQPRTLLGVMNAADYYGLEELRRACAGFVQCCINVDTVCALLASAERYIQYKCTKTLVQKVLEFVDEHGNEVLNLGSFTLLPQHVVRLILAREELRADEFTKFQAALMWSKKYFDNNPNIDIKEILGTFLEYIQFHKIPANVLMREIHPLNLVPYAIIMNALAYQADPESIDPGKLSPNSSRPHRHRHHHQSLPKIRKAKSQSFRTRRSPSERRSPNAPTLTLNTNAANSEKKRSPLTPKSPVLPQPESKSPGSSSQKTPTTLSRQGTLRASSRRKNSGQLSITLGAQSQGRRSPAGLNDRSPQGRRSPLFPSSGLRSPNEQPSPTARSPTGDSQRRSPTFSIQIHTQERRSPLGAVAPSDFSCQAGPSNTRRSPTSTVHVQDMATEPEETGFIGLKRNSISLFTPMYFASEKRSPMGPIPPITVSNPAETYKSAEREREAAEAAAREKEKEAAQAQPQPEKKSVMREILAFVRKPSKHLTTRTNRFANAFTRAESGSSSGPLIRQSTFSASPAASSTAAKSAVQKQMSEVGFEPKMSLKFAHYTKMSLKLRRLARREEEEKQQQQQQQKSSAVSSASGSKRASTDSNAGNVQDQVGASGAEEELPFELANVHFEKVGESYIKHERLRELVEPELEVEDEPEEGEPEQADAAMAQFVEDVTNSLKVVALNGENGTPAVHHFTRRSESREPIEPRISEEHESDSNDLIIPEELRAELTEILKAYAPEPVYVNLQALRRETEEAEAVARAVAEAAASVAAAAVAAPPAPEKLPLQCPTIEFEPPSRRSSFDPPRSPFLEQLRSPGVDTDTDLINLQRLDSGGDSFEMVDGDRKSSRAESSFDCPYSSRDTSFDVSISRYQSTSYEDQTSSFEIVDTDDRRRHIDLRKSSIELVDAETFQRSGSSCGRKSSLETHFDYTPSETSGITPARSPNFPMTKKQKAEHFRQLHISPFSAFSRARSPLSQQTSSNYSSRDSYDSSSSYPHGHEPQRSPYADPSKKHFPLTIKQREEEVKTFLCTDLRCASIFEPRPSSVLTQQLSTGSMSTPSASASVSGYTNAPRIPSALGGMAAMPAIGVGVGVGIPVGIGIAPANASLGSCGFSSGSEFEPPSPRRAASASPKHTFTFRIVMKKVDSSPEALCPERHRSRIIDRYRRRDSRRKRIHDAGKSF</sequence>
<protein>
    <submittedName>
        <fullName evidence="4">Serine-enriched protein isoform X1</fullName>
    </submittedName>
</protein>
<reference evidence="4" key="1">
    <citation type="submission" date="2025-08" db="UniProtKB">
        <authorList>
            <consortium name="RefSeq"/>
        </authorList>
    </citation>
    <scope>IDENTIFICATION</scope>
    <source>
        <strain evidence="4">15085-1641.00</strain>
        <tissue evidence="4">Whole body</tissue>
    </source>
</reference>
<dbReference type="GeneID" id="111592564"/>
<dbReference type="PANTHER" id="PTHR24410">
    <property type="entry name" value="HL07962P-RELATED"/>
    <property type="match status" value="1"/>
</dbReference>
<dbReference type="PANTHER" id="PTHR24410:SF46">
    <property type="entry name" value="SERINE-ENRICHED PROTEIN"/>
    <property type="match status" value="1"/>
</dbReference>
<feature type="compositionally biased region" description="Basic and acidic residues" evidence="1">
    <location>
        <begin position="838"/>
        <end position="857"/>
    </location>
</feature>
<feature type="compositionally biased region" description="Polar residues" evidence="1">
    <location>
        <begin position="517"/>
        <end position="535"/>
    </location>
</feature>
<dbReference type="Pfam" id="PF07707">
    <property type="entry name" value="BACK"/>
    <property type="match status" value="1"/>
</dbReference>
<feature type="region of interest" description="Disordered" evidence="1">
    <location>
        <begin position="574"/>
        <end position="618"/>
    </location>
</feature>
<feature type="region of interest" description="Disordered" evidence="1">
    <location>
        <begin position="325"/>
        <end position="541"/>
    </location>
</feature>
<dbReference type="OrthoDB" id="6359816at2759"/>
<feature type="compositionally biased region" description="Polar residues" evidence="1">
    <location>
        <begin position="740"/>
        <end position="751"/>
    </location>
</feature>
<evidence type="ECO:0000259" key="2">
    <source>
        <dbReference type="PROSITE" id="PS50097"/>
    </source>
</evidence>
<dbReference type="Pfam" id="PF00651">
    <property type="entry name" value="BTB"/>
    <property type="match status" value="2"/>
</dbReference>
<dbReference type="Gene3D" id="3.30.710.10">
    <property type="entry name" value="Potassium Channel Kv1.1, Chain A"/>
    <property type="match status" value="1"/>
</dbReference>
<gene>
    <name evidence="4" type="primary">LOC111592564</name>
</gene>
<feature type="compositionally biased region" description="Basic residues" evidence="1">
    <location>
        <begin position="337"/>
        <end position="363"/>
    </location>
</feature>
<dbReference type="CTD" id="36862"/>
<dbReference type="SMART" id="SM00225">
    <property type="entry name" value="BTB"/>
    <property type="match status" value="1"/>
</dbReference>